<dbReference type="PANTHER" id="PTHR40050:SF1">
    <property type="entry name" value="INNER SPORE COAT PROTEIN H"/>
    <property type="match status" value="1"/>
</dbReference>
<name>A0A9P8A2P8_MORAP</name>
<accession>A0A9P8A2P8</accession>
<organism evidence="1 2">
    <name type="scientific">Mortierella alpina</name>
    <name type="common">Oleaginous fungus</name>
    <name type="synonym">Mortierella renispora</name>
    <dbReference type="NCBI Taxonomy" id="64518"/>
    <lineage>
        <taxon>Eukaryota</taxon>
        <taxon>Fungi</taxon>
        <taxon>Fungi incertae sedis</taxon>
        <taxon>Mucoromycota</taxon>
        <taxon>Mortierellomycotina</taxon>
        <taxon>Mortierellomycetes</taxon>
        <taxon>Mortierellales</taxon>
        <taxon>Mortierellaceae</taxon>
        <taxon>Mortierella</taxon>
    </lineage>
</organism>
<evidence type="ECO:0000313" key="2">
    <source>
        <dbReference type="Proteomes" id="UP000717515"/>
    </source>
</evidence>
<comment type="caution">
    <text evidence="1">The sequence shown here is derived from an EMBL/GenBank/DDBJ whole genome shotgun (WGS) entry which is preliminary data.</text>
</comment>
<proteinExistence type="predicted"/>
<dbReference type="Proteomes" id="UP000717515">
    <property type="component" value="Unassembled WGS sequence"/>
</dbReference>
<dbReference type="AlphaFoldDB" id="A0A9P8A2P8"/>
<protein>
    <recommendedName>
        <fullName evidence="3">Coth-domain-containing protein</fullName>
    </recommendedName>
</protein>
<dbReference type="Pfam" id="PF08757">
    <property type="entry name" value="CotH"/>
    <property type="match status" value="1"/>
</dbReference>
<dbReference type="EMBL" id="JAIFTL010000090">
    <property type="protein sequence ID" value="KAG9323713.1"/>
    <property type="molecule type" value="Genomic_DNA"/>
</dbReference>
<evidence type="ECO:0000313" key="1">
    <source>
        <dbReference type="EMBL" id="KAG9323713.1"/>
    </source>
</evidence>
<sequence length="765" mass="87804">MSALLKPLTFNALQKKPILSSRFANHELARHIVSKWDIPDLHTFSPLGTCSGINHFVYLKTSKDGSSPDQLVFDCSRDSIYYFDKTLFSDLGSPLCLYRLGCTLPSAVRIEKTDKSAWWSALTHRGSGKFFGCADIKGSVALRIRREEVYLREYRRKNGDRRSVWDAMVRLEEQQSKDNLEEPYLDALPQELVDNLSAPEMGDPALLEELSKFVEGNRVFKEDMIELLSYLASDQCAHGYGDLVAGVLADVTYNVIGFPDARANTFAVEVNGELHPLHSTKDSFPLWSTKVMGVSAPSSYRYVQLNHNKRVVAREEFVRSLTGRTTTPNEFFNRENTFTVLPGIKQVYKDVRPKDIGVFDGTQIATIHITMDPAKFEDMMNHPKDENRERVPASFRFINAHKVYSTNDVKVKISGHGSRKFRKVSLHIEFEKTKKGMFFDRSAIKLRAEYNDPTMIREKLYLDLLDSVGVGSSQGSFTRVYVNGKPHGLFLMVEDIGESMLMQTIHHGAIKDVNALGSLYQMGTTVEFKGMRAASYQQNLYKNIIQGNNPQDEPMKQFIAFMKDLEDWDPADTKGVAYWKERLDLDGFLRSMALEYLTGAFDSFWWNAHNYYMYFNPQRKVWQFIPIDFDHSFSAGRRLDVDETYKEYAQTCQGSNAKSRPMVSKLICKNKDINKRFETILLTITRGVFNYAALENRVYAYETQMQEEVAWDFAIDRSKRPGLDLGWDFNNFHKTIWGPFPKKAYKGIMPWVRSRVESVANQFAM</sequence>
<dbReference type="PANTHER" id="PTHR40050">
    <property type="entry name" value="INNER SPORE COAT PROTEIN H"/>
    <property type="match status" value="1"/>
</dbReference>
<evidence type="ECO:0008006" key="3">
    <source>
        <dbReference type="Google" id="ProtNLM"/>
    </source>
</evidence>
<dbReference type="InterPro" id="IPR014867">
    <property type="entry name" value="Spore_coat_CotH_CotH2/3/7"/>
</dbReference>
<reference evidence="1" key="1">
    <citation type="submission" date="2021-07" db="EMBL/GenBank/DDBJ databases">
        <title>Draft genome of Mortierella alpina, strain LL118, isolated from an aspen leaf litter sample.</title>
        <authorList>
            <person name="Yang S."/>
            <person name="Vinatzer B.A."/>
        </authorList>
    </citation>
    <scope>NUCLEOTIDE SEQUENCE</scope>
    <source>
        <strain evidence="1">LL118</strain>
    </source>
</reference>
<gene>
    <name evidence="1" type="ORF">KVV02_006436</name>
</gene>